<keyword evidence="4" id="KW-0119">Carbohydrate metabolism</keyword>
<evidence type="ECO:0000256" key="2">
    <source>
        <dbReference type="ARBA" id="ARBA00022490"/>
    </source>
</evidence>
<dbReference type="OrthoDB" id="9778880at2"/>
<dbReference type="PRINTS" id="PR00146">
    <property type="entry name" value="DHPICSNTHASE"/>
</dbReference>
<organism evidence="8 9">
    <name type="scientific">Muribaculum intestinale</name>
    <dbReference type="NCBI Taxonomy" id="1796646"/>
    <lineage>
        <taxon>Bacteria</taxon>
        <taxon>Pseudomonadati</taxon>
        <taxon>Bacteroidota</taxon>
        <taxon>Bacteroidia</taxon>
        <taxon>Bacteroidales</taxon>
        <taxon>Muribaculaceae</taxon>
        <taxon>Muribaculum</taxon>
    </lineage>
</organism>
<dbReference type="Pfam" id="PF00701">
    <property type="entry name" value="DHDPS"/>
    <property type="match status" value="1"/>
</dbReference>
<keyword evidence="9" id="KW-1185">Reference proteome</keyword>
<reference evidence="9" key="1">
    <citation type="submission" date="2016-04" db="EMBL/GenBank/DDBJ databases">
        <title>Complete Genome Sequences of Twelve Strains of a Stable Defined Moderately Diverse Mouse Microbiota 2 (sDMDMm2).</title>
        <authorList>
            <person name="Uchimura Y."/>
            <person name="Wyss M."/>
            <person name="Brugiroux S."/>
            <person name="Limenitakis J.P."/>
            <person name="Stecher B."/>
            <person name="McCoy K.D."/>
            <person name="Macpherson A.J."/>
        </authorList>
    </citation>
    <scope>NUCLEOTIDE SEQUENCE [LARGE SCALE GENOMIC DNA]</scope>
    <source>
        <strain evidence="9">YL27</strain>
    </source>
</reference>
<dbReference type="AlphaFoldDB" id="A0A1B1S673"/>
<dbReference type="KEGG" id="pary:A4V02_00025"/>
<dbReference type="SMART" id="SM01130">
    <property type="entry name" value="DHDPS"/>
    <property type="match status" value="1"/>
</dbReference>
<evidence type="ECO:0000313" key="8">
    <source>
        <dbReference type="EMBL" id="ANU62292.1"/>
    </source>
</evidence>
<protein>
    <submittedName>
        <fullName evidence="8">N-acetylneuraminate lyase</fullName>
    </submittedName>
</protein>
<keyword evidence="3 5" id="KW-0456">Lyase</keyword>
<dbReference type="EMBL" id="CP015402">
    <property type="protein sequence ID" value="ANU62292.1"/>
    <property type="molecule type" value="Genomic_DNA"/>
</dbReference>
<evidence type="ECO:0000256" key="6">
    <source>
        <dbReference type="PIRSR" id="PIRSR001365-1"/>
    </source>
</evidence>
<evidence type="ECO:0000256" key="4">
    <source>
        <dbReference type="ARBA" id="ARBA00023277"/>
    </source>
</evidence>
<feature type="active site" description="Proton donor/acceptor" evidence="6">
    <location>
        <position position="137"/>
    </location>
</feature>
<evidence type="ECO:0000256" key="7">
    <source>
        <dbReference type="PIRSR" id="PIRSR001365-2"/>
    </source>
</evidence>
<accession>A0A1Z2XFN0</accession>
<dbReference type="InterPro" id="IPR013785">
    <property type="entry name" value="Aldolase_TIM"/>
</dbReference>
<dbReference type="Proteomes" id="UP000186351">
    <property type="component" value="Chromosome"/>
</dbReference>
<dbReference type="SUPFAM" id="SSF51569">
    <property type="entry name" value="Aldolase"/>
    <property type="match status" value="1"/>
</dbReference>
<feature type="binding site" evidence="7">
    <location>
        <position position="210"/>
    </location>
    <ligand>
        <name>pyruvate</name>
        <dbReference type="ChEBI" id="CHEBI:15361"/>
    </ligand>
</feature>
<dbReference type="RefSeq" id="WP_068959694.1">
    <property type="nucleotide sequence ID" value="NZ_CAJTAP010000030.1"/>
</dbReference>
<sequence>MEKIKGLIDAPFTPMHANGDINLEVIPAYADMLVKNGLKGVFINGSSGEGYMLTPEERMAVAEKWMASVPEGFKVIVHVGSCCLRESVALAAHAEKIGAWGIGSMAPPFPKIGRIEELVKYCEEIAAAAPSLPFYYYHIPAFNGAFLPMIELLKAVDGRIPNFAGIKYTFESLYEYNQCRLYKDGKFDMLHGQDETILPSLAQGGAQGGIGGTTNYNGRELTGIIEAWEKGDIETAREKQNFSQAVINVICNYRGNIVGGKRIMKLIGLDLGPNRTPFRNMTDEEEASMKQELEAIGFFERCNKL</sequence>
<accession>A0A1B1S673</accession>
<dbReference type="GO" id="GO:0016829">
    <property type="term" value="F:lyase activity"/>
    <property type="evidence" value="ECO:0007669"/>
    <property type="project" value="UniProtKB-KW"/>
</dbReference>
<comment type="subcellular location">
    <subcellularLocation>
        <location evidence="1">Cytoplasm</location>
    </subcellularLocation>
</comment>
<keyword evidence="2" id="KW-0963">Cytoplasm</keyword>
<dbReference type="PIRSF" id="PIRSF001365">
    <property type="entry name" value="DHDPS"/>
    <property type="match status" value="1"/>
</dbReference>
<gene>
    <name evidence="8" type="ORF">A4V02_00025</name>
</gene>
<dbReference type="InterPro" id="IPR002220">
    <property type="entry name" value="DapA-like"/>
</dbReference>
<name>A0A1B1S673_9BACT</name>
<dbReference type="PANTHER" id="PTHR12128">
    <property type="entry name" value="DIHYDRODIPICOLINATE SYNTHASE"/>
    <property type="match status" value="1"/>
</dbReference>
<comment type="similarity">
    <text evidence="5">Belongs to the DapA family.</text>
</comment>
<evidence type="ECO:0000256" key="3">
    <source>
        <dbReference type="ARBA" id="ARBA00023239"/>
    </source>
</evidence>
<dbReference type="GeneID" id="65535222"/>
<evidence type="ECO:0000313" key="9">
    <source>
        <dbReference type="Proteomes" id="UP000186351"/>
    </source>
</evidence>
<evidence type="ECO:0000256" key="1">
    <source>
        <dbReference type="ARBA" id="ARBA00004496"/>
    </source>
</evidence>
<evidence type="ECO:0000256" key="5">
    <source>
        <dbReference type="PIRNR" id="PIRNR001365"/>
    </source>
</evidence>
<dbReference type="Gene3D" id="3.20.20.70">
    <property type="entry name" value="Aldolase class I"/>
    <property type="match status" value="1"/>
</dbReference>
<dbReference type="STRING" id="1796646.A4V02_00025"/>
<proteinExistence type="inferred from homology"/>
<dbReference type="GO" id="GO:0005737">
    <property type="term" value="C:cytoplasm"/>
    <property type="evidence" value="ECO:0007669"/>
    <property type="project" value="UniProtKB-SubCell"/>
</dbReference>
<feature type="active site" description="Schiff-base intermediate with substrate" evidence="6">
    <location>
        <position position="167"/>
    </location>
</feature>
<dbReference type="PANTHER" id="PTHR12128:SF21">
    <property type="entry name" value="N-ACETYLNEURAMINATE LYASE"/>
    <property type="match status" value="1"/>
</dbReference>